<dbReference type="PROSITE" id="PS50013">
    <property type="entry name" value="CHROMO_2"/>
    <property type="match status" value="1"/>
</dbReference>
<dbReference type="InterPro" id="IPR000953">
    <property type="entry name" value="Chromo/chromo_shadow_dom"/>
</dbReference>
<gene>
    <name evidence="2" type="ORF">PEVE_00020682</name>
</gene>
<dbReference type="Pfam" id="PF00385">
    <property type="entry name" value="Chromo"/>
    <property type="match status" value="1"/>
</dbReference>
<dbReference type="Proteomes" id="UP001159427">
    <property type="component" value="Unassembled WGS sequence"/>
</dbReference>
<name>A0ABN8SJN2_9CNID</name>
<dbReference type="PANTHER" id="PTHR46585">
    <property type="entry name" value="INTEGRASE CORE DOMAIN CONTAINING PROTEIN"/>
    <property type="match status" value="1"/>
</dbReference>
<keyword evidence="3" id="KW-1185">Reference proteome</keyword>
<dbReference type="CDD" id="cd00024">
    <property type="entry name" value="CD_CSD"/>
    <property type="match status" value="1"/>
</dbReference>
<sequence length="173" mass="20583">MWKMFTVNNNTIYWDKIDKLVDDYNKARHSSIKMTPVEASKKKNESKVWSNLYGESIYLKPGKSKFAIGDRVRISKYKRKVFDKGYTPNWTEEIFVIDKVLPTKPVTYRIVDLMGEEIKGSFYNQELQKTKQQTFRIEKIIRRDNKKKMALVKWSGYPDKFNSWVSSKDLVDF</sequence>
<evidence type="ECO:0000259" key="1">
    <source>
        <dbReference type="PROSITE" id="PS50013"/>
    </source>
</evidence>
<dbReference type="InterPro" id="IPR016197">
    <property type="entry name" value="Chromo-like_dom_sf"/>
</dbReference>
<reference evidence="2 3" key="1">
    <citation type="submission" date="2022-05" db="EMBL/GenBank/DDBJ databases">
        <authorList>
            <consortium name="Genoscope - CEA"/>
            <person name="William W."/>
        </authorList>
    </citation>
    <scope>NUCLEOTIDE SEQUENCE [LARGE SCALE GENOMIC DNA]</scope>
</reference>
<evidence type="ECO:0000313" key="3">
    <source>
        <dbReference type="Proteomes" id="UP001159427"/>
    </source>
</evidence>
<dbReference type="EMBL" id="CALNXI010002776">
    <property type="protein sequence ID" value="CAH3190648.1"/>
    <property type="molecule type" value="Genomic_DNA"/>
</dbReference>
<proteinExistence type="predicted"/>
<comment type="caution">
    <text evidence="2">The sequence shown here is derived from an EMBL/GenBank/DDBJ whole genome shotgun (WGS) entry which is preliminary data.</text>
</comment>
<organism evidence="2 3">
    <name type="scientific">Porites evermanni</name>
    <dbReference type="NCBI Taxonomy" id="104178"/>
    <lineage>
        <taxon>Eukaryota</taxon>
        <taxon>Metazoa</taxon>
        <taxon>Cnidaria</taxon>
        <taxon>Anthozoa</taxon>
        <taxon>Hexacorallia</taxon>
        <taxon>Scleractinia</taxon>
        <taxon>Fungiina</taxon>
        <taxon>Poritidae</taxon>
        <taxon>Porites</taxon>
    </lineage>
</organism>
<dbReference type="InterPro" id="IPR023780">
    <property type="entry name" value="Chromo_domain"/>
</dbReference>
<dbReference type="PANTHER" id="PTHR46585:SF1">
    <property type="entry name" value="CHROMO DOMAIN-CONTAINING PROTEIN"/>
    <property type="match status" value="1"/>
</dbReference>
<evidence type="ECO:0000313" key="2">
    <source>
        <dbReference type="EMBL" id="CAH3190648.1"/>
    </source>
</evidence>
<accession>A0ABN8SJN2</accession>
<protein>
    <recommendedName>
        <fullName evidence="1">Chromo domain-containing protein</fullName>
    </recommendedName>
</protein>
<dbReference type="SUPFAM" id="SSF54160">
    <property type="entry name" value="Chromo domain-like"/>
    <property type="match status" value="1"/>
</dbReference>
<feature type="domain" description="Chromo" evidence="1">
    <location>
        <begin position="135"/>
        <end position="173"/>
    </location>
</feature>
<dbReference type="Gene3D" id="2.40.50.40">
    <property type="match status" value="1"/>
</dbReference>